<dbReference type="Gene3D" id="1.10.225.10">
    <property type="entry name" value="Saposin-like"/>
    <property type="match status" value="8"/>
</dbReference>
<keyword evidence="8" id="KW-0677">Repeat</keyword>
<feature type="domain" description="Saposin B-type" evidence="20">
    <location>
        <begin position="235"/>
        <end position="298"/>
    </location>
</feature>
<feature type="domain" description="Saposin B-type" evidence="20">
    <location>
        <begin position="50"/>
        <end position="133"/>
    </location>
</feature>
<feature type="domain" description="Saposin A-type" evidence="21">
    <location>
        <begin position="897"/>
        <end position="933"/>
    </location>
</feature>
<dbReference type="SMART" id="SM00741">
    <property type="entry name" value="SapB"/>
    <property type="match status" value="8"/>
</dbReference>
<comment type="subcellular location">
    <subcellularLocation>
        <location evidence="2">Lysosome</location>
    </subcellularLocation>
    <subcellularLocation>
        <location evidence="1">Secreted</location>
        <location evidence="1">Extracellular space</location>
        <location evidence="1">Surface film</location>
    </subcellularLocation>
</comment>
<dbReference type="InterPro" id="IPR003119">
    <property type="entry name" value="SAP_A"/>
</dbReference>
<evidence type="ECO:0000256" key="2">
    <source>
        <dbReference type="ARBA" id="ARBA00004371"/>
    </source>
</evidence>
<evidence type="ECO:0000256" key="17">
    <source>
        <dbReference type="ARBA" id="ARBA00041094"/>
    </source>
</evidence>
<evidence type="ECO:0000256" key="4">
    <source>
        <dbReference type="ARBA" id="ARBA00022439"/>
    </source>
</evidence>
<dbReference type="InterPro" id="IPR051428">
    <property type="entry name" value="Sphingo_Act-Surfact_Prot"/>
</dbReference>
<feature type="domain" description="Saposin A-type" evidence="21">
    <location>
        <begin position="433"/>
        <end position="473"/>
    </location>
</feature>
<feature type="domain" description="Saposin B-type" evidence="20">
    <location>
        <begin position="177"/>
        <end position="219"/>
    </location>
</feature>
<comment type="function">
    <text evidence="15">Saposin-B stimulates the hydrolysis of galacto-cerebroside sulfate by arylsulfatase A (EC 3.1.6.8), GM1 gangliosides by beta-galactosidase (EC 3.2.1.23) and globotriaosylceramide by alpha-galactosidase A (EC 3.2.1.22). Saposin-B forms a solubilizing complex with the substrates of the sphingolipid hydrolases.</text>
</comment>
<feature type="domain" description="Saposin B-type" evidence="20">
    <location>
        <begin position="608"/>
        <end position="692"/>
    </location>
</feature>
<dbReference type="InterPro" id="IPR007856">
    <property type="entry name" value="SapB_1"/>
</dbReference>
<feature type="domain" description="Saposin B-type" evidence="20">
    <location>
        <begin position="475"/>
        <end position="558"/>
    </location>
</feature>
<evidence type="ECO:0000256" key="1">
    <source>
        <dbReference type="ARBA" id="ARBA00004364"/>
    </source>
</evidence>
<evidence type="ECO:0000256" key="8">
    <source>
        <dbReference type="ARBA" id="ARBA00022737"/>
    </source>
</evidence>
<evidence type="ECO:0000256" key="9">
    <source>
        <dbReference type="ARBA" id="ARBA00023157"/>
    </source>
</evidence>
<dbReference type="FunFam" id="1.10.225.10:FF:000002">
    <property type="entry name" value="prosaposin isoform X2"/>
    <property type="match status" value="4"/>
</dbReference>
<dbReference type="Pfam" id="PF02199">
    <property type="entry name" value="SapA"/>
    <property type="match status" value="2"/>
</dbReference>
<comment type="function">
    <text evidence="14">Saposin-D is a specific sphingomyelin phosphodiesterase activator (EC 3.1.4.12).</text>
</comment>
<keyword evidence="7" id="KW-0732">Signal</keyword>
<feature type="region of interest" description="Disordered" evidence="19">
    <location>
        <begin position="1"/>
        <end position="20"/>
    </location>
</feature>
<dbReference type="GO" id="GO:0005737">
    <property type="term" value="C:cytoplasm"/>
    <property type="evidence" value="ECO:0007669"/>
    <property type="project" value="UniProtKB-ARBA"/>
</dbReference>
<dbReference type="Proteomes" id="UP001623348">
    <property type="component" value="Unassembled WGS sequence"/>
</dbReference>
<evidence type="ECO:0000256" key="5">
    <source>
        <dbReference type="ARBA" id="ARBA00022525"/>
    </source>
</evidence>
<organism evidence="22 23">
    <name type="scientific">Grus japonensis</name>
    <name type="common">Japanese crane</name>
    <name type="synonym">Red-crowned crane</name>
    <dbReference type="NCBI Taxonomy" id="30415"/>
    <lineage>
        <taxon>Eukaryota</taxon>
        <taxon>Metazoa</taxon>
        <taxon>Chordata</taxon>
        <taxon>Craniata</taxon>
        <taxon>Vertebrata</taxon>
        <taxon>Euteleostomi</taxon>
        <taxon>Archelosauria</taxon>
        <taxon>Archosauria</taxon>
        <taxon>Dinosauria</taxon>
        <taxon>Saurischia</taxon>
        <taxon>Theropoda</taxon>
        <taxon>Coelurosauria</taxon>
        <taxon>Aves</taxon>
        <taxon>Neognathae</taxon>
        <taxon>Neoaves</taxon>
        <taxon>Gruiformes</taxon>
        <taxon>Gruidae</taxon>
        <taxon>Grus</taxon>
    </lineage>
</organism>
<name>A0ABC9X6V2_GRUJA</name>
<keyword evidence="11" id="KW-0458">Lysosome</keyword>
<evidence type="ECO:0000313" key="23">
    <source>
        <dbReference type="Proteomes" id="UP001623348"/>
    </source>
</evidence>
<keyword evidence="4" id="KW-0767">Surface film</keyword>
<evidence type="ECO:0000256" key="19">
    <source>
        <dbReference type="SAM" id="MobiDB-lite"/>
    </source>
</evidence>
<proteinExistence type="predicted"/>
<evidence type="ECO:0000256" key="3">
    <source>
        <dbReference type="ARBA" id="ARBA00011748"/>
    </source>
</evidence>
<sequence>MDAGAPDRQQGDLESRPRWGEFLGGPGADQIYSGPDCPQTGKWQECMAKNSIPCDLCKELVTVAGKVLKDNGTEDEIRSYLEKTCEFLPDQGLVSECKEIVDSYLPVIMDMIKEELDKPEVVCSALALCQSLQKHLAAVKLQKQLQTNKIPELDFSELASPFMANVPLLLYPQDKPKQKSKCKNYISEYSDLAIQMMMHMKDQQPKDICAMVGFCPSVKSVPLQTLVPAQVVHEVKMETVEEEIVHEMEVICYLFPASVKDQCKDFIDVYGQALIDMLLEATNPEAVCVMLKCCAANKPPQQPVLVKPAGGFCDICKMVVAYADKELEKNATTAEIEALLEKVCHFLPESVSDQCVQFVEQYEPIVVQLLAEVMDPTFVCTVSIAFNSVEFLSLGAAQERNQPLRNYLRNGMESKWSGWVLILSVCLGSYQAGASPLHECGERPENWCRDVETAAKCGALELCRITVWDQALGQKGIPCHLCQVAVSVVGKILQDNRTEEKLRLFLDKKCQYLPFQDWSVKCKRMVDTGILILVQLGKQVLSDPKVVCGTIKLCQPRESPTGALKFQEPPPAPTGPAQDFTDLVAPFIANVPLLLHPQDLPHGEAQETEEVCEDCLQLVAAVQLELGTNAAFAQVLVAPAEWACEGLAPILAQRCKRYLAEYADTAARLLRHLQAEDPMELCGQLGLCSSASALPLHTLLTEKVMQVLSTLGDGEGTTPLCEMCQFAVKAAESLLENNVTEEQLVNDIEKVCYMLPHSVIGQCKDFVDSYGKAVVIMLLEATDPAAVCTMLRCCPRSGDAHRGAAALEQLAVGAGAFCNVCQIVITYFDNELLKNETLAELGDVLEKGCELLPTPLTDKCEALVVQYEPAAVRLLVQMMDPTFVCTKIRACDSPEEDLLGSDPCAWGPHYWCKNMATAVECHAVEHCQRHLWN</sequence>
<keyword evidence="9" id="KW-1015">Disulfide bond</keyword>
<evidence type="ECO:0000256" key="16">
    <source>
        <dbReference type="ARBA" id="ARBA00040265"/>
    </source>
</evidence>
<keyword evidence="5" id="KW-0964">Secreted</keyword>
<dbReference type="InterPro" id="IPR008138">
    <property type="entry name" value="SapB_2"/>
</dbReference>
<evidence type="ECO:0000256" key="10">
    <source>
        <dbReference type="ARBA" id="ARBA00023180"/>
    </source>
</evidence>
<feature type="compositionally biased region" description="Basic and acidic residues" evidence="19">
    <location>
        <begin position="9"/>
        <end position="19"/>
    </location>
</feature>
<evidence type="ECO:0000259" key="20">
    <source>
        <dbReference type="PROSITE" id="PS50015"/>
    </source>
</evidence>
<feature type="domain" description="Saposin B-type" evidence="20">
    <location>
        <begin position="814"/>
        <end position="895"/>
    </location>
</feature>
<accession>A0ABC9X6V2</accession>
<dbReference type="InterPro" id="IPR008139">
    <property type="entry name" value="SaposinB_dom"/>
</dbReference>
<dbReference type="PRINTS" id="PR01797">
    <property type="entry name" value="SAPOSIN"/>
</dbReference>
<dbReference type="GO" id="GO:0005576">
    <property type="term" value="C:extracellular region"/>
    <property type="evidence" value="ECO:0007669"/>
    <property type="project" value="UniProtKB-SubCell"/>
</dbReference>
<dbReference type="Pfam" id="PF05184">
    <property type="entry name" value="SapB_1"/>
    <property type="match status" value="5"/>
</dbReference>
<keyword evidence="10" id="KW-0325">Glycoprotein</keyword>
<keyword evidence="6" id="KW-0305">Gaseous exchange</keyword>
<dbReference type="PROSITE" id="PS51110">
    <property type="entry name" value="SAP_A"/>
    <property type="match status" value="2"/>
</dbReference>
<evidence type="ECO:0000256" key="11">
    <source>
        <dbReference type="ARBA" id="ARBA00023228"/>
    </source>
</evidence>
<keyword evidence="23" id="KW-1185">Reference proteome</keyword>
<comment type="caution">
    <text evidence="22">The sequence shown here is derived from an EMBL/GenBank/DDBJ whole genome shotgun (WGS) entry which is preliminary data.</text>
</comment>
<protein>
    <recommendedName>
        <fullName evidence="16">Prosaposin</fullName>
    </recommendedName>
    <alternativeName>
        <fullName evidence="17">Pulmonary surfactant-associated protein B</fullName>
    </alternativeName>
    <alternativeName>
        <fullName evidence="18">Pulmonary surfactant-associated proteolipid SPL(Phe)</fullName>
    </alternativeName>
</protein>
<feature type="domain" description="Saposin B-type" evidence="20">
    <location>
        <begin position="717"/>
        <end position="798"/>
    </location>
</feature>
<dbReference type="PANTHER" id="PTHR11480:SF36">
    <property type="entry name" value="PROSAPOSIN"/>
    <property type="match status" value="1"/>
</dbReference>
<evidence type="ECO:0000256" key="14">
    <source>
        <dbReference type="ARBA" id="ARBA00037231"/>
    </source>
</evidence>
<gene>
    <name evidence="22" type="ORF">GRJ2_001713000</name>
</gene>
<evidence type="ECO:0000256" key="15">
    <source>
        <dbReference type="ARBA" id="ARBA00037606"/>
    </source>
</evidence>
<dbReference type="PANTHER" id="PTHR11480">
    <property type="entry name" value="SAPOSIN-RELATED"/>
    <property type="match status" value="1"/>
</dbReference>
<dbReference type="PROSITE" id="PS50015">
    <property type="entry name" value="SAP_B"/>
    <property type="match status" value="8"/>
</dbReference>
<dbReference type="SUPFAM" id="SSF47862">
    <property type="entry name" value="Saposin"/>
    <property type="match status" value="8"/>
</dbReference>
<dbReference type="Pfam" id="PF03489">
    <property type="entry name" value="SapB_2"/>
    <property type="match status" value="6"/>
</dbReference>
<evidence type="ECO:0000256" key="13">
    <source>
        <dbReference type="ARBA" id="ARBA00037221"/>
    </source>
</evidence>
<evidence type="ECO:0000256" key="18">
    <source>
        <dbReference type="ARBA" id="ARBA00041785"/>
    </source>
</evidence>
<dbReference type="SMART" id="SM00162">
    <property type="entry name" value="SAPA"/>
    <property type="match status" value="2"/>
</dbReference>
<dbReference type="GO" id="GO:0007585">
    <property type="term" value="P:respiratory gaseous exchange by respiratory system"/>
    <property type="evidence" value="ECO:0007669"/>
    <property type="project" value="UniProtKB-KW"/>
</dbReference>
<evidence type="ECO:0000313" key="22">
    <source>
        <dbReference type="EMBL" id="GAB0192477.1"/>
    </source>
</evidence>
<comment type="function">
    <text evidence="13">Pulmonary surfactant-associated proteins promote alveolar stability by lowering the surface tension at the air-liquid interface in the peripheral air spaces. SP-B increases the collapse pressure of palmitic acid to nearly 70 millinewtons per meter.</text>
</comment>
<evidence type="ECO:0000256" key="6">
    <source>
        <dbReference type="ARBA" id="ARBA00022713"/>
    </source>
</evidence>
<feature type="domain" description="Saposin B-type" evidence="20">
    <location>
        <begin position="309"/>
        <end position="390"/>
    </location>
</feature>
<dbReference type="InterPro" id="IPR011001">
    <property type="entry name" value="Saposin-like"/>
</dbReference>
<dbReference type="FunFam" id="1.10.225.10:FF:000008">
    <property type="entry name" value="Pulmonary surfactant-associated protein B"/>
    <property type="match status" value="1"/>
</dbReference>
<evidence type="ECO:0000256" key="12">
    <source>
        <dbReference type="ARBA" id="ARBA00037150"/>
    </source>
</evidence>
<evidence type="ECO:0000256" key="7">
    <source>
        <dbReference type="ARBA" id="ARBA00022729"/>
    </source>
</evidence>
<reference evidence="22 23" key="1">
    <citation type="submission" date="2024-06" db="EMBL/GenBank/DDBJ databases">
        <title>The draft genome of Grus japonensis, version 3.</title>
        <authorList>
            <person name="Nabeshima K."/>
            <person name="Suzuki S."/>
            <person name="Onuma M."/>
        </authorList>
    </citation>
    <scope>NUCLEOTIDE SEQUENCE [LARGE SCALE GENOMIC DNA]</scope>
    <source>
        <strain evidence="22 23">451A</strain>
    </source>
</reference>
<comment type="function">
    <text evidence="12">Saposin-A and saposin-C stimulate the hydrolysis of glucosylceramide by beta-glucosylceramidase (EC 3.2.1.45) and galactosylceramide by beta-galactosylceramidase (EC 3.2.1.46). Saposin-C apparently acts by combining with the enzyme and acidic lipid to form an activated complex, rather than by solubilizing the substrate.</text>
</comment>
<evidence type="ECO:0000259" key="21">
    <source>
        <dbReference type="PROSITE" id="PS51110"/>
    </source>
</evidence>
<dbReference type="InterPro" id="IPR008373">
    <property type="entry name" value="Saposin"/>
</dbReference>
<dbReference type="AlphaFoldDB" id="A0ABC9X6V2"/>
<comment type="subunit">
    <text evidence="3">Homodimer; disulfide-linked.</text>
</comment>
<dbReference type="EMBL" id="BAAFJT010000007">
    <property type="protein sequence ID" value="GAB0192477.1"/>
    <property type="molecule type" value="Genomic_DNA"/>
</dbReference>